<organism evidence="3 4">
    <name type="scientific">Sphingomonas mucosissima</name>
    <dbReference type="NCBI Taxonomy" id="370959"/>
    <lineage>
        <taxon>Bacteria</taxon>
        <taxon>Pseudomonadati</taxon>
        <taxon>Pseudomonadota</taxon>
        <taxon>Alphaproteobacteria</taxon>
        <taxon>Sphingomonadales</taxon>
        <taxon>Sphingomonadaceae</taxon>
        <taxon>Sphingomonas</taxon>
    </lineage>
</organism>
<keyword evidence="1" id="KW-0812">Transmembrane</keyword>
<evidence type="ECO:0000313" key="4">
    <source>
        <dbReference type="Proteomes" id="UP000197783"/>
    </source>
</evidence>
<accession>A0A245ZII1</accession>
<dbReference type="Pfam" id="PF01814">
    <property type="entry name" value="Hemerythrin"/>
    <property type="match status" value="1"/>
</dbReference>
<reference evidence="3 4" key="1">
    <citation type="submission" date="2017-03" db="EMBL/GenBank/DDBJ databases">
        <title>Genome sequence of Sphingomonas mucosissima DSM 17494.</title>
        <authorList>
            <person name="Poehlein A."/>
            <person name="Wuebbeler J.H."/>
            <person name="Steinbuechel A."/>
            <person name="Daniel R."/>
        </authorList>
    </citation>
    <scope>NUCLEOTIDE SEQUENCE [LARGE SCALE GENOMIC DNA]</scope>
    <source>
        <strain evidence="3 4">DSM 17494</strain>
    </source>
</reference>
<evidence type="ECO:0000256" key="1">
    <source>
        <dbReference type="SAM" id="Phobius"/>
    </source>
</evidence>
<name>A0A245ZII1_9SPHN</name>
<dbReference type="Proteomes" id="UP000197783">
    <property type="component" value="Unassembled WGS sequence"/>
</dbReference>
<gene>
    <name evidence="3" type="ORF">SPMU_19800</name>
</gene>
<feature type="transmembrane region" description="Helical" evidence="1">
    <location>
        <begin position="20"/>
        <end position="39"/>
    </location>
</feature>
<comment type="caution">
    <text evidence="3">The sequence shown here is derived from an EMBL/GenBank/DDBJ whole genome shotgun (WGS) entry which is preliminary data.</text>
</comment>
<dbReference type="InterPro" id="IPR012312">
    <property type="entry name" value="Hemerythrin-like"/>
</dbReference>
<dbReference type="RefSeq" id="WP_088334071.1">
    <property type="nucleotide sequence ID" value="NZ_NBBJ01000003.1"/>
</dbReference>
<dbReference type="PANTHER" id="PTHR35585:SF1">
    <property type="entry name" value="HHE DOMAIN PROTEIN (AFU_ORTHOLOGUE AFUA_4G00730)"/>
    <property type="match status" value="1"/>
</dbReference>
<keyword evidence="4" id="KW-1185">Reference proteome</keyword>
<dbReference type="Gene3D" id="1.20.120.520">
    <property type="entry name" value="nmb1532 protein domain like"/>
    <property type="match status" value="1"/>
</dbReference>
<evidence type="ECO:0000313" key="3">
    <source>
        <dbReference type="EMBL" id="OWK29560.1"/>
    </source>
</evidence>
<dbReference type="PANTHER" id="PTHR35585">
    <property type="entry name" value="HHE DOMAIN PROTEIN (AFU_ORTHOLOGUE AFUA_4G00730)"/>
    <property type="match status" value="1"/>
</dbReference>
<keyword evidence="1" id="KW-0472">Membrane</keyword>
<proteinExistence type="predicted"/>
<dbReference type="OrthoDB" id="7210157at2"/>
<keyword evidence="1" id="KW-1133">Transmembrane helix</keyword>
<protein>
    <submittedName>
        <fullName evidence="3">Hemerythrin HHE cation binding domain protein</fullName>
    </submittedName>
</protein>
<dbReference type="EMBL" id="NBBJ01000003">
    <property type="protein sequence ID" value="OWK29560.1"/>
    <property type="molecule type" value="Genomic_DNA"/>
</dbReference>
<sequence length="195" mass="21394">MATSSTEANTGAHTQGASKQTMAIGAAAGIAIGLAANLLRKSAVQAPSAFAGNWDKALAGEHAAALKIFDLLEATPDGAVARRSMLLAQLKHAIGKHAFQEENVVYAMMRDHGLTEAADHLNHEHGYVKQYFFDLGEMPKDDPKWLPKLKEFRAMIESHMREEEEDLFPRLRSQLSEEQNKHVTAAMNKEGFKLA</sequence>
<evidence type="ECO:0000259" key="2">
    <source>
        <dbReference type="Pfam" id="PF01814"/>
    </source>
</evidence>
<dbReference type="AlphaFoldDB" id="A0A245ZII1"/>
<feature type="domain" description="Hemerythrin-like" evidence="2">
    <location>
        <begin position="57"/>
        <end position="171"/>
    </location>
</feature>